<organism evidence="1 2">
    <name type="scientific">Sphaeroforma arctica JP610</name>
    <dbReference type="NCBI Taxonomy" id="667725"/>
    <lineage>
        <taxon>Eukaryota</taxon>
        <taxon>Ichthyosporea</taxon>
        <taxon>Ichthyophonida</taxon>
        <taxon>Sphaeroforma</taxon>
    </lineage>
</organism>
<proteinExistence type="predicted"/>
<reference evidence="1 2" key="1">
    <citation type="submission" date="2011-02" db="EMBL/GenBank/DDBJ databases">
        <title>The Genome Sequence of Sphaeroforma arctica JP610.</title>
        <authorList>
            <consortium name="The Broad Institute Genome Sequencing Platform"/>
            <person name="Russ C."/>
            <person name="Cuomo C."/>
            <person name="Young S.K."/>
            <person name="Zeng Q."/>
            <person name="Gargeya S."/>
            <person name="Alvarado L."/>
            <person name="Berlin A."/>
            <person name="Chapman S.B."/>
            <person name="Chen Z."/>
            <person name="Freedman E."/>
            <person name="Gellesch M."/>
            <person name="Goldberg J."/>
            <person name="Griggs A."/>
            <person name="Gujja S."/>
            <person name="Heilman E."/>
            <person name="Heiman D."/>
            <person name="Howarth C."/>
            <person name="Mehta T."/>
            <person name="Neiman D."/>
            <person name="Pearson M."/>
            <person name="Roberts A."/>
            <person name="Saif S."/>
            <person name="Shea T."/>
            <person name="Shenoy N."/>
            <person name="Sisk P."/>
            <person name="Stolte C."/>
            <person name="Sykes S."/>
            <person name="White J."/>
            <person name="Yandava C."/>
            <person name="Burger G."/>
            <person name="Gray M.W."/>
            <person name="Holland P.W.H."/>
            <person name="King N."/>
            <person name="Lang F.B.F."/>
            <person name="Roger A.J."/>
            <person name="Ruiz-Trillo I."/>
            <person name="Haas B."/>
            <person name="Nusbaum C."/>
            <person name="Birren B."/>
        </authorList>
    </citation>
    <scope>NUCLEOTIDE SEQUENCE [LARGE SCALE GENOMIC DNA]</scope>
    <source>
        <strain evidence="1 2">JP610</strain>
    </source>
</reference>
<gene>
    <name evidence="1" type="ORF">SARC_05063</name>
</gene>
<dbReference type="Gene3D" id="1.25.40.20">
    <property type="entry name" value="Ankyrin repeat-containing domain"/>
    <property type="match status" value="1"/>
</dbReference>
<dbReference type="SUPFAM" id="SSF48403">
    <property type="entry name" value="Ankyrin repeat"/>
    <property type="match status" value="1"/>
</dbReference>
<dbReference type="SMART" id="SM00248">
    <property type="entry name" value="ANK"/>
    <property type="match status" value="2"/>
</dbReference>
<dbReference type="InterPro" id="IPR036770">
    <property type="entry name" value="Ankyrin_rpt-contain_sf"/>
</dbReference>
<evidence type="ECO:0000313" key="1">
    <source>
        <dbReference type="EMBL" id="KNC82663.1"/>
    </source>
</evidence>
<accession>A0A0L0G3A7</accession>
<keyword evidence="2" id="KW-1185">Reference proteome</keyword>
<dbReference type="InterPro" id="IPR002110">
    <property type="entry name" value="Ankyrin_rpt"/>
</dbReference>
<dbReference type="GeneID" id="25905567"/>
<dbReference type="Pfam" id="PF12796">
    <property type="entry name" value="Ank_2"/>
    <property type="match status" value="1"/>
</dbReference>
<dbReference type="RefSeq" id="XP_014156565.1">
    <property type="nucleotide sequence ID" value="XM_014301090.1"/>
</dbReference>
<dbReference type="Proteomes" id="UP000054560">
    <property type="component" value="Unassembled WGS sequence"/>
</dbReference>
<name>A0A0L0G3A7_9EUKA</name>
<protein>
    <submittedName>
        <fullName evidence="1">Uncharacterized protein</fullName>
    </submittedName>
</protein>
<evidence type="ECO:0000313" key="2">
    <source>
        <dbReference type="Proteomes" id="UP000054560"/>
    </source>
</evidence>
<dbReference type="EMBL" id="KQ241905">
    <property type="protein sequence ID" value="KNC82663.1"/>
    <property type="molecule type" value="Genomic_DNA"/>
</dbReference>
<sequence length="299" mass="30925">MSTGTPNGHGPNPNGNTKQLSEDTLLRFMLELHARYQQSEYEANASASLTANNPNSNGHIGSSVAMLTNKATGSGGGFAGGVLSSVSPTGVSSAIDLTTKQGQVNPTGSITANGYTTFMLHIMQAEEKVLEVGQPALLSLALVQRLPTTETYNLPSPNQNQFGFDPAQNSGAGLTVLHLAASFGWAASVEILLSAGGPFVNQFDAVGNTPADWASLHGHTHLLACLISRGGQNNTANIGPPGSGQRNDMHESDTLSSVLHGMTFSGNSTRLDHCQLLKCDAFGNTVSDTGHELIAAGAG</sequence>
<dbReference type="AlphaFoldDB" id="A0A0L0G3A7"/>